<proteinExistence type="predicted"/>
<accession>A0AAD6Z823</accession>
<name>A0AAD6Z823_9AGAR</name>
<evidence type="ECO:0000313" key="2">
    <source>
        <dbReference type="Proteomes" id="UP001218218"/>
    </source>
</evidence>
<gene>
    <name evidence="1" type="ORF">DFH08DRAFT_822809</name>
</gene>
<sequence>MAGSWAAVSRLIGVHWGSRAYKDKIRLTAAGKPRLRGMPLESGLHAIKLFMDTPPFHRVISFYVRNGQIVSEFIPGLLINGVEVLEHAEVHSVRIYGHKFSASLCVAKISIVELKTRGYTGRRPVPLLAHIRGYKPAVYLRPMLSSGDMTEGYLVNVADNVVELAPAEYSSSESGRGAMLWIERNSAENLMTMHYLSPTFSPAMGIPAGGARPDACGVRGDVRCGP</sequence>
<keyword evidence="2" id="KW-1185">Reference proteome</keyword>
<evidence type="ECO:0000313" key="1">
    <source>
        <dbReference type="EMBL" id="KAJ7310969.1"/>
    </source>
</evidence>
<dbReference type="EMBL" id="JARIHO010000076">
    <property type="protein sequence ID" value="KAJ7310969.1"/>
    <property type="molecule type" value="Genomic_DNA"/>
</dbReference>
<dbReference type="AlphaFoldDB" id="A0AAD6Z823"/>
<reference evidence="1" key="1">
    <citation type="submission" date="2023-03" db="EMBL/GenBank/DDBJ databases">
        <title>Massive genome expansion in bonnet fungi (Mycena s.s.) driven by repeated elements and novel gene families across ecological guilds.</title>
        <authorList>
            <consortium name="Lawrence Berkeley National Laboratory"/>
            <person name="Harder C.B."/>
            <person name="Miyauchi S."/>
            <person name="Viragh M."/>
            <person name="Kuo A."/>
            <person name="Thoen E."/>
            <person name="Andreopoulos B."/>
            <person name="Lu D."/>
            <person name="Skrede I."/>
            <person name="Drula E."/>
            <person name="Henrissat B."/>
            <person name="Morin E."/>
            <person name="Kohler A."/>
            <person name="Barry K."/>
            <person name="LaButti K."/>
            <person name="Morin E."/>
            <person name="Salamov A."/>
            <person name="Lipzen A."/>
            <person name="Mereny Z."/>
            <person name="Hegedus B."/>
            <person name="Baldrian P."/>
            <person name="Stursova M."/>
            <person name="Weitz H."/>
            <person name="Taylor A."/>
            <person name="Grigoriev I.V."/>
            <person name="Nagy L.G."/>
            <person name="Martin F."/>
            <person name="Kauserud H."/>
        </authorList>
    </citation>
    <scope>NUCLEOTIDE SEQUENCE</scope>
    <source>
        <strain evidence="1">CBHHK002</strain>
    </source>
</reference>
<dbReference type="Proteomes" id="UP001218218">
    <property type="component" value="Unassembled WGS sequence"/>
</dbReference>
<comment type="caution">
    <text evidence="1">The sequence shown here is derived from an EMBL/GenBank/DDBJ whole genome shotgun (WGS) entry which is preliminary data.</text>
</comment>
<organism evidence="1 2">
    <name type="scientific">Mycena albidolilacea</name>
    <dbReference type="NCBI Taxonomy" id="1033008"/>
    <lineage>
        <taxon>Eukaryota</taxon>
        <taxon>Fungi</taxon>
        <taxon>Dikarya</taxon>
        <taxon>Basidiomycota</taxon>
        <taxon>Agaricomycotina</taxon>
        <taxon>Agaricomycetes</taxon>
        <taxon>Agaricomycetidae</taxon>
        <taxon>Agaricales</taxon>
        <taxon>Marasmiineae</taxon>
        <taxon>Mycenaceae</taxon>
        <taxon>Mycena</taxon>
    </lineage>
</organism>
<protein>
    <submittedName>
        <fullName evidence="1">Uncharacterized protein</fullName>
    </submittedName>
</protein>